<reference evidence="1 2" key="1">
    <citation type="submission" date="2018-05" db="EMBL/GenBank/DDBJ databases">
        <title>Genomic Encyclopedia of Type Strains, Phase IV (KMG-IV): sequencing the most valuable type-strain genomes for metagenomic binning, comparative biology and taxonomic classification.</title>
        <authorList>
            <person name="Goeker M."/>
        </authorList>
    </citation>
    <scope>NUCLEOTIDE SEQUENCE [LARGE SCALE GENOMIC DNA]</scope>
    <source>
        <strain evidence="1 2">DSM 25350</strain>
    </source>
</reference>
<dbReference type="OrthoDB" id="6367087at2"/>
<dbReference type="AlphaFoldDB" id="A0A316FYN6"/>
<proteinExistence type="predicted"/>
<comment type="caution">
    <text evidence="1">The sequence shown here is derived from an EMBL/GenBank/DDBJ whole genome shotgun (WGS) entry which is preliminary data.</text>
</comment>
<accession>A0A316FYN6</accession>
<dbReference type="RefSeq" id="WP_109762805.1">
    <property type="nucleotide sequence ID" value="NZ_QGGU01000004.1"/>
</dbReference>
<evidence type="ECO:0000313" key="1">
    <source>
        <dbReference type="EMBL" id="PWK52816.1"/>
    </source>
</evidence>
<gene>
    <name evidence="1" type="ORF">C8D97_10434</name>
</gene>
<protein>
    <recommendedName>
        <fullName evidence="3">DUF2384 domain-containing protein</fullName>
    </recommendedName>
</protein>
<evidence type="ECO:0008006" key="3">
    <source>
        <dbReference type="Google" id="ProtNLM"/>
    </source>
</evidence>
<keyword evidence="2" id="KW-1185">Reference proteome</keyword>
<evidence type="ECO:0000313" key="2">
    <source>
        <dbReference type="Proteomes" id="UP000245790"/>
    </source>
</evidence>
<organism evidence="1 2">
    <name type="scientific">Pleionea mediterranea</name>
    <dbReference type="NCBI Taxonomy" id="523701"/>
    <lineage>
        <taxon>Bacteria</taxon>
        <taxon>Pseudomonadati</taxon>
        <taxon>Pseudomonadota</taxon>
        <taxon>Gammaproteobacteria</taxon>
        <taxon>Oceanospirillales</taxon>
        <taxon>Pleioneaceae</taxon>
        <taxon>Pleionea</taxon>
    </lineage>
</organism>
<dbReference type="EMBL" id="QGGU01000004">
    <property type="protein sequence ID" value="PWK52816.1"/>
    <property type="molecule type" value="Genomic_DNA"/>
</dbReference>
<dbReference type="Proteomes" id="UP000245790">
    <property type="component" value="Unassembled WGS sequence"/>
</dbReference>
<name>A0A316FYN6_9GAMM</name>
<sequence>MKAAKSVKATEAPKITPEHVSAAIRWLSDVSRIDKWNLSISDQALLLGVKERTYKSWKKKASEGQGVEVSKDTQDRLSYLLGIMKGLKMISPMERGELVFEWFSSPNKNPVFNGKSIRDYLLENGSMISLHNTRSYLDAARGA</sequence>